<dbReference type="SUPFAM" id="SSF103378">
    <property type="entry name" value="2-methylcitrate dehydratase PrpD"/>
    <property type="match status" value="1"/>
</dbReference>
<dbReference type="AlphaFoldDB" id="A0A4Q7NEF9"/>
<name>A0A4Q7NEF9_9BURK</name>
<dbReference type="PANTHER" id="PTHR16943:SF8">
    <property type="entry name" value="2-METHYLCITRATE DEHYDRATASE"/>
    <property type="match status" value="1"/>
</dbReference>
<feature type="domain" description="MmgE/PrpD C-terminal" evidence="3">
    <location>
        <begin position="268"/>
        <end position="420"/>
    </location>
</feature>
<dbReference type="Proteomes" id="UP000292445">
    <property type="component" value="Unassembled WGS sequence"/>
</dbReference>
<dbReference type="RefSeq" id="WP_130359108.1">
    <property type="nucleotide sequence ID" value="NZ_SGXC01000002.1"/>
</dbReference>
<evidence type="ECO:0000313" key="4">
    <source>
        <dbReference type="EMBL" id="RZS81369.1"/>
    </source>
</evidence>
<dbReference type="Pfam" id="PF19305">
    <property type="entry name" value="MmgE_PrpD_C"/>
    <property type="match status" value="1"/>
</dbReference>
<dbReference type="InterPro" id="IPR042183">
    <property type="entry name" value="MmgE/PrpD_sf_1"/>
</dbReference>
<dbReference type="Gene3D" id="3.30.1330.120">
    <property type="entry name" value="2-methylcitrate dehydratase PrpD"/>
    <property type="match status" value="1"/>
</dbReference>
<keyword evidence="5" id="KW-1185">Reference proteome</keyword>
<dbReference type="GO" id="GO:0016829">
    <property type="term" value="F:lyase activity"/>
    <property type="evidence" value="ECO:0007669"/>
    <property type="project" value="InterPro"/>
</dbReference>
<dbReference type="Gene3D" id="1.10.4100.10">
    <property type="entry name" value="2-methylcitrate dehydratase PrpD"/>
    <property type="match status" value="1"/>
</dbReference>
<dbReference type="PANTHER" id="PTHR16943">
    <property type="entry name" value="2-METHYLCITRATE DEHYDRATASE-RELATED"/>
    <property type="match status" value="1"/>
</dbReference>
<sequence length="461" mass="48034">MAAPTETSLSQWLGDRLAAAARTGLPADAMGSARRLILDTRMVAWAGAAQPDVIAVRELTVRNGGAAQSSIWSGPWKVPAAEAAFVNALSASALDYDSLHANVHPDAIVAAAAWAVGESVRATGREVLQAYALGSELVCRLADAVSGPQKGWTIGAVLGTFGAAGAAALLMRLPPQQITHALGLCLSMAAGSQQANVEQVLAKRLQPALAARSGVQAALLAQAGMTAPAQAFEGRFGLWNLYFPSDRERFSDRFGVRFSLRETGLKKYPVCACSHAALDALHAVLRQGGIRLDDIARIDARISPFMDRLVGGAFSPAAHPQVTGQFSLRYGLASIALRGRLGLAEIAPAAVLDPGIAGIVDRIHLAVDTRNPGELAPATVRLTLRSGQAIEHTVATMPGGPAAPMSVAELERKYLECAAVQAAENAPSLVAGEIARLASMDQLDDINHWAAAGNAKPVRGI</sequence>
<dbReference type="InterPro" id="IPR042188">
    <property type="entry name" value="MmgE/PrpD_sf_2"/>
</dbReference>
<reference evidence="4 5" key="1">
    <citation type="submission" date="2019-02" db="EMBL/GenBank/DDBJ databases">
        <title>Genomic Encyclopedia of Type Strains, Phase IV (KMG-IV): sequencing the most valuable type-strain genomes for metagenomic binning, comparative biology and taxonomic classification.</title>
        <authorList>
            <person name="Goeker M."/>
        </authorList>
    </citation>
    <scope>NUCLEOTIDE SEQUENCE [LARGE SCALE GENOMIC DNA]</scope>
    <source>
        <strain evidence="4 5">K24</strain>
    </source>
</reference>
<evidence type="ECO:0000259" key="3">
    <source>
        <dbReference type="Pfam" id="PF19305"/>
    </source>
</evidence>
<feature type="domain" description="MmgE/PrpD N-terminal" evidence="2">
    <location>
        <begin position="18"/>
        <end position="246"/>
    </location>
</feature>
<dbReference type="InterPro" id="IPR045337">
    <property type="entry name" value="MmgE_PrpD_C"/>
</dbReference>
<evidence type="ECO:0000313" key="5">
    <source>
        <dbReference type="Proteomes" id="UP000292445"/>
    </source>
</evidence>
<evidence type="ECO:0000256" key="1">
    <source>
        <dbReference type="ARBA" id="ARBA00006174"/>
    </source>
</evidence>
<evidence type="ECO:0000259" key="2">
    <source>
        <dbReference type="Pfam" id="PF03972"/>
    </source>
</evidence>
<comment type="caution">
    <text evidence="4">The sequence shown here is derived from an EMBL/GenBank/DDBJ whole genome shotgun (WGS) entry which is preliminary data.</text>
</comment>
<protein>
    <submittedName>
        <fullName evidence="4">2-methylcitrate dehydratase PrpD</fullName>
    </submittedName>
</protein>
<proteinExistence type="inferred from homology"/>
<gene>
    <name evidence="4" type="ORF">EV675_3992</name>
</gene>
<dbReference type="InterPro" id="IPR036148">
    <property type="entry name" value="MmgE/PrpD_sf"/>
</dbReference>
<dbReference type="InterPro" id="IPR045336">
    <property type="entry name" value="MmgE_PrpD_N"/>
</dbReference>
<accession>A0A4Q7NEF9</accession>
<dbReference type="Pfam" id="PF03972">
    <property type="entry name" value="MmgE_PrpD_N"/>
    <property type="match status" value="1"/>
</dbReference>
<dbReference type="EMBL" id="SGXC01000002">
    <property type="protein sequence ID" value="RZS81369.1"/>
    <property type="molecule type" value="Genomic_DNA"/>
</dbReference>
<organism evidence="4 5">
    <name type="scientific">Pigmentiphaga kullae</name>
    <dbReference type="NCBI Taxonomy" id="151784"/>
    <lineage>
        <taxon>Bacteria</taxon>
        <taxon>Pseudomonadati</taxon>
        <taxon>Pseudomonadota</taxon>
        <taxon>Betaproteobacteria</taxon>
        <taxon>Burkholderiales</taxon>
        <taxon>Alcaligenaceae</taxon>
        <taxon>Pigmentiphaga</taxon>
    </lineage>
</organism>
<comment type="similarity">
    <text evidence="1">Belongs to the PrpD family.</text>
</comment>
<dbReference type="InterPro" id="IPR005656">
    <property type="entry name" value="MmgE_PrpD"/>
</dbReference>
<dbReference type="OrthoDB" id="9797528at2"/>